<name>A0A0C9UDN7_SPHS4</name>
<protein>
    <submittedName>
        <fullName evidence="2">Uncharacterized protein</fullName>
    </submittedName>
</protein>
<accession>A0A0C9UDN7</accession>
<feature type="region of interest" description="Disordered" evidence="1">
    <location>
        <begin position="120"/>
        <end position="155"/>
    </location>
</feature>
<dbReference type="HOGENOM" id="CLU_012886_3_1_1"/>
<dbReference type="EMBL" id="KN837744">
    <property type="protein sequence ID" value="KIJ23250.1"/>
    <property type="molecule type" value="Genomic_DNA"/>
</dbReference>
<dbReference type="Proteomes" id="UP000054279">
    <property type="component" value="Unassembled WGS sequence"/>
</dbReference>
<proteinExistence type="predicted"/>
<evidence type="ECO:0000313" key="3">
    <source>
        <dbReference type="Proteomes" id="UP000054279"/>
    </source>
</evidence>
<feature type="compositionally biased region" description="Basic and acidic residues" evidence="1">
    <location>
        <begin position="235"/>
        <end position="246"/>
    </location>
</feature>
<reference evidence="2 3" key="1">
    <citation type="submission" date="2014-06" db="EMBL/GenBank/DDBJ databases">
        <title>Evolutionary Origins and Diversification of the Mycorrhizal Mutualists.</title>
        <authorList>
            <consortium name="DOE Joint Genome Institute"/>
            <consortium name="Mycorrhizal Genomics Consortium"/>
            <person name="Kohler A."/>
            <person name="Kuo A."/>
            <person name="Nagy L.G."/>
            <person name="Floudas D."/>
            <person name="Copeland A."/>
            <person name="Barry K.W."/>
            <person name="Cichocki N."/>
            <person name="Veneault-Fourrey C."/>
            <person name="LaButti K."/>
            <person name="Lindquist E.A."/>
            <person name="Lipzen A."/>
            <person name="Lundell T."/>
            <person name="Morin E."/>
            <person name="Murat C."/>
            <person name="Riley R."/>
            <person name="Ohm R."/>
            <person name="Sun H."/>
            <person name="Tunlid A."/>
            <person name="Henrissat B."/>
            <person name="Grigoriev I.V."/>
            <person name="Hibbett D.S."/>
            <person name="Martin F."/>
        </authorList>
    </citation>
    <scope>NUCLEOTIDE SEQUENCE [LARGE SCALE GENOMIC DNA]</scope>
    <source>
        <strain evidence="2 3">SS14</strain>
    </source>
</reference>
<dbReference type="AlphaFoldDB" id="A0A0C9UDN7"/>
<gene>
    <name evidence="2" type="ORF">M422DRAFT_276212</name>
</gene>
<evidence type="ECO:0000313" key="2">
    <source>
        <dbReference type="EMBL" id="KIJ23250.1"/>
    </source>
</evidence>
<sequence length="246" mass="26442">MSHKRGITRRAQADELSMQAVDDGEPTPGLTTRNLANPPSPSVDPQQRPEMLTLEHPSEPYVQASNWEQLPLRVAGPSQTATQVLSPNRLVGVSGTAHQGSASPRGVAIVLGTATQGSYSPQGIGLDSGSWQNLGDAPSEPERVSPDPGDTQDEDFTIPASEVSLLRREYADFVNLKENTEIVVSEAMEATERENTVFTQIRASMNSMSPRMKELFLVPSKKASGKTREPGNNQAHDKAAAKAATE</sequence>
<organism evidence="2 3">
    <name type="scientific">Sphaerobolus stellatus (strain SS14)</name>
    <dbReference type="NCBI Taxonomy" id="990650"/>
    <lineage>
        <taxon>Eukaryota</taxon>
        <taxon>Fungi</taxon>
        <taxon>Dikarya</taxon>
        <taxon>Basidiomycota</taxon>
        <taxon>Agaricomycotina</taxon>
        <taxon>Agaricomycetes</taxon>
        <taxon>Phallomycetidae</taxon>
        <taxon>Geastrales</taxon>
        <taxon>Sphaerobolaceae</taxon>
        <taxon>Sphaerobolus</taxon>
    </lineage>
</organism>
<feature type="region of interest" description="Disordered" evidence="1">
    <location>
        <begin position="1"/>
        <end position="48"/>
    </location>
</feature>
<feature type="region of interest" description="Disordered" evidence="1">
    <location>
        <begin position="221"/>
        <end position="246"/>
    </location>
</feature>
<keyword evidence="3" id="KW-1185">Reference proteome</keyword>
<evidence type="ECO:0000256" key="1">
    <source>
        <dbReference type="SAM" id="MobiDB-lite"/>
    </source>
</evidence>